<name>A0A1H9LIA0_9EURY</name>
<dbReference type="RefSeq" id="WP_090618519.1">
    <property type="nucleotide sequence ID" value="NZ_FOFD01000004.1"/>
</dbReference>
<evidence type="ECO:0000313" key="3">
    <source>
        <dbReference type="EMBL" id="SER10927.1"/>
    </source>
</evidence>
<evidence type="ECO:0000259" key="2">
    <source>
        <dbReference type="Pfam" id="PF24042"/>
    </source>
</evidence>
<organism evidence="3 4">
    <name type="scientific">Natrinema salaciae</name>
    <dbReference type="NCBI Taxonomy" id="1186196"/>
    <lineage>
        <taxon>Archaea</taxon>
        <taxon>Methanobacteriati</taxon>
        <taxon>Methanobacteriota</taxon>
        <taxon>Stenosarchaea group</taxon>
        <taxon>Halobacteria</taxon>
        <taxon>Halobacteriales</taxon>
        <taxon>Natrialbaceae</taxon>
        <taxon>Natrinema</taxon>
    </lineage>
</organism>
<dbReference type="InterPro" id="IPR055771">
    <property type="entry name" value="DUF7347"/>
</dbReference>
<dbReference type="OrthoDB" id="8482at2157"/>
<dbReference type="EMBL" id="FOFD01000004">
    <property type="protein sequence ID" value="SER10927.1"/>
    <property type="molecule type" value="Genomic_DNA"/>
</dbReference>
<dbReference type="Gene3D" id="1.10.10.10">
    <property type="entry name" value="Winged helix-like DNA-binding domain superfamily/Winged helix DNA-binding domain"/>
    <property type="match status" value="1"/>
</dbReference>
<sequence length="303" mass="34435">MGGDVDPEAVAKNLSALANPLRIRILLALAETRQPSWEHRGLSYSELRSAVNVEDGGRFNYHINELRDQFVRRADGEYWLTTAGSCVVDEIYARTFSDGHEAISGPVEWRCPADGERLEATLDDGVITVSCPDHGIVFDMLLSFNSPRGRGLDELFAWANRRALWYLESVSWDVCPHCAGRFEEATITTHRPEPGSRLETLRWDSSTMVMVGMRCRRCGVSFRVPAFHYALTRAPTIAFLHDHGIDYRTLELEYGSTSWDCECEKLDDGVHVRFAIDDERLEIELDSALETRTYRRTSLAEER</sequence>
<feature type="domain" description="DUF7351" evidence="2">
    <location>
        <begin position="109"/>
        <end position="289"/>
    </location>
</feature>
<dbReference type="AlphaFoldDB" id="A0A1H9LIA0"/>
<evidence type="ECO:0000259" key="1">
    <source>
        <dbReference type="Pfam" id="PF24038"/>
    </source>
</evidence>
<gene>
    <name evidence="3" type="ORF">SAMN04489841_2971</name>
</gene>
<dbReference type="Pfam" id="PF24042">
    <property type="entry name" value="DUF7351"/>
    <property type="match status" value="1"/>
</dbReference>
<keyword evidence="4" id="KW-1185">Reference proteome</keyword>
<proteinExistence type="predicted"/>
<feature type="domain" description="DUF7347" evidence="1">
    <location>
        <begin position="13"/>
        <end position="91"/>
    </location>
</feature>
<reference evidence="4" key="1">
    <citation type="submission" date="2016-10" db="EMBL/GenBank/DDBJ databases">
        <authorList>
            <person name="Varghese N."/>
            <person name="Submissions S."/>
        </authorList>
    </citation>
    <scope>NUCLEOTIDE SEQUENCE [LARGE SCALE GENOMIC DNA]</scope>
    <source>
        <strain evidence="4">DSM 25055</strain>
    </source>
</reference>
<dbReference type="Pfam" id="PF24038">
    <property type="entry name" value="DUF7347"/>
    <property type="match status" value="1"/>
</dbReference>
<evidence type="ECO:0000313" key="4">
    <source>
        <dbReference type="Proteomes" id="UP000199114"/>
    </source>
</evidence>
<protein>
    <submittedName>
        <fullName evidence="3">Helix-turn-helix domain-containing protein</fullName>
    </submittedName>
</protein>
<dbReference type="InterPro" id="IPR036388">
    <property type="entry name" value="WH-like_DNA-bd_sf"/>
</dbReference>
<dbReference type="Proteomes" id="UP000199114">
    <property type="component" value="Unassembled WGS sequence"/>
</dbReference>
<dbReference type="InterPro" id="IPR055775">
    <property type="entry name" value="DUF7351"/>
</dbReference>
<accession>A0A1H9LIA0</accession>